<evidence type="ECO:0000313" key="2">
    <source>
        <dbReference type="Proteomes" id="UP000054241"/>
    </source>
</evidence>
<name>A0A101NTG9_9ACTN</name>
<gene>
    <name evidence="1" type="ORF">AQI88_00200</name>
</gene>
<comment type="caution">
    <text evidence="1">The sequence shown here is derived from an EMBL/GenBank/DDBJ whole genome shotgun (WGS) entry which is preliminary data.</text>
</comment>
<keyword evidence="2" id="KW-1185">Reference proteome</keyword>
<protein>
    <recommendedName>
        <fullName evidence="3">CN hydrolase domain-containing protein</fullName>
    </recommendedName>
</protein>
<evidence type="ECO:0000313" key="1">
    <source>
        <dbReference type="EMBL" id="KUM99030.1"/>
    </source>
</evidence>
<proteinExistence type="predicted"/>
<dbReference type="Proteomes" id="UP000054241">
    <property type="component" value="Unassembled WGS sequence"/>
</dbReference>
<organism evidence="1 2">
    <name type="scientific">Streptomyces cellostaticus</name>
    <dbReference type="NCBI Taxonomy" id="67285"/>
    <lineage>
        <taxon>Bacteria</taxon>
        <taxon>Bacillati</taxon>
        <taxon>Actinomycetota</taxon>
        <taxon>Actinomycetes</taxon>
        <taxon>Kitasatosporales</taxon>
        <taxon>Streptomycetaceae</taxon>
        <taxon>Streptomyces</taxon>
    </lineage>
</organism>
<sequence length="77" mass="8390">MGLHRRPVAGGYRERSGGSLYMGQALISAEGRLLFARHKLKPTLAAWPSFSVYRKAAYVLGPEVDTAARSSSSPRAR</sequence>
<dbReference type="RefSeq" id="WP_066989768.1">
    <property type="nucleotide sequence ID" value="NZ_BNDU01000004.1"/>
</dbReference>
<accession>A0A101NTG9</accession>
<dbReference type="EMBL" id="LMWL01000001">
    <property type="protein sequence ID" value="KUM99030.1"/>
    <property type="molecule type" value="Genomic_DNA"/>
</dbReference>
<dbReference type="STRING" id="67285.AQI88_00200"/>
<evidence type="ECO:0008006" key="3">
    <source>
        <dbReference type="Google" id="ProtNLM"/>
    </source>
</evidence>
<reference evidence="1 2" key="1">
    <citation type="submission" date="2015-10" db="EMBL/GenBank/DDBJ databases">
        <title>Draft genome sequence of Streptomyces cellostaticus DSM 40189, type strain for the species Streptomyces cellostaticus.</title>
        <authorList>
            <person name="Ruckert C."/>
            <person name="Winkler A."/>
            <person name="Kalinowski J."/>
            <person name="Kampfer P."/>
            <person name="Glaeser S."/>
        </authorList>
    </citation>
    <scope>NUCLEOTIDE SEQUENCE [LARGE SCALE GENOMIC DNA]</scope>
    <source>
        <strain evidence="1 2">DSM 40189</strain>
    </source>
</reference>
<dbReference type="AlphaFoldDB" id="A0A101NTG9"/>